<evidence type="ECO:0000313" key="2">
    <source>
        <dbReference type="Proteomes" id="UP000308836"/>
    </source>
</evidence>
<protein>
    <submittedName>
        <fullName evidence="1">DNA-protecting protein DprA</fullName>
    </submittedName>
</protein>
<evidence type="ECO:0000313" key="1">
    <source>
        <dbReference type="EMBL" id="TGY64594.1"/>
    </source>
</evidence>
<sequence>MRYNFRQAILYYAIRYKGDWNQIAEALDKKEDYQILECPFAFVTIGEAEYPTCFLALECPPWILFYEGDLSLLREKIVAVIGARQCSEKGKENAVRITQCLKEKYTIVSGLAKGIDSVAHWNALDRKTIGIIGCGLDRVYPKENAPLYAKMRSGHLIVTEYPPGTPPYAKNFPWRNRLIAAACHCVVVVEATLKSGTMLTVNECLALDREVYCVPTDFQESLYRGCNYLIANGAHILTGLDDVGAI</sequence>
<organism evidence="1 2">
    <name type="scientific">Dubosiella muris</name>
    <dbReference type="NCBI Taxonomy" id="3038133"/>
    <lineage>
        <taxon>Bacteria</taxon>
        <taxon>Bacillati</taxon>
        <taxon>Bacillota</taxon>
        <taxon>Erysipelotrichia</taxon>
        <taxon>Erysipelotrichales</taxon>
        <taxon>Erysipelotrichaceae</taxon>
        <taxon>Dubosiella</taxon>
    </lineage>
</organism>
<dbReference type="EMBL" id="SRYG01000038">
    <property type="protein sequence ID" value="TGY64594.1"/>
    <property type="molecule type" value="Genomic_DNA"/>
</dbReference>
<name>A0AC61R4A1_9FIRM</name>
<comment type="caution">
    <text evidence="1">The sequence shown here is derived from an EMBL/GenBank/DDBJ whole genome shotgun (WGS) entry which is preliminary data.</text>
</comment>
<proteinExistence type="predicted"/>
<dbReference type="Proteomes" id="UP000308836">
    <property type="component" value="Unassembled WGS sequence"/>
</dbReference>
<gene>
    <name evidence="1" type="primary">dprA</name>
    <name evidence="1" type="ORF">E5336_11900</name>
</gene>
<accession>A0AC61R4A1</accession>
<reference evidence="1" key="1">
    <citation type="submission" date="2019-04" db="EMBL/GenBank/DDBJ databases">
        <title>Microbes associate with the intestines of laboratory mice.</title>
        <authorList>
            <person name="Navarre W."/>
            <person name="Wong E."/>
            <person name="Huang K."/>
            <person name="Tropini C."/>
            <person name="Ng K."/>
            <person name="Yu B."/>
        </authorList>
    </citation>
    <scope>NUCLEOTIDE SEQUENCE</scope>
    <source>
        <strain evidence="1">NM09_H32</strain>
    </source>
</reference>
<keyword evidence="2" id="KW-1185">Reference proteome</keyword>